<dbReference type="EMBL" id="VFOV01000001">
    <property type="protein sequence ID" value="TQL70727.1"/>
    <property type="molecule type" value="Genomic_DNA"/>
</dbReference>
<dbReference type="Proteomes" id="UP000320209">
    <property type="component" value="Unassembled WGS sequence"/>
</dbReference>
<organism evidence="4 5">
    <name type="scientific">Nocardioides albertanoniae</name>
    <dbReference type="NCBI Taxonomy" id="1175486"/>
    <lineage>
        <taxon>Bacteria</taxon>
        <taxon>Bacillati</taxon>
        <taxon>Actinomycetota</taxon>
        <taxon>Actinomycetes</taxon>
        <taxon>Propionibacteriales</taxon>
        <taxon>Nocardioidaceae</taxon>
        <taxon>Nocardioides</taxon>
    </lineage>
</organism>
<feature type="region of interest" description="Disordered" evidence="2">
    <location>
        <begin position="28"/>
        <end position="75"/>
    </location>
</feature>
<protein>
    <submittedName>
        <fullName evidence="4">Uncharacterized protein</fullName>
    </submittedName>
</protein>
<keyword evidence="5" id="KW-1185">Reference proteome</keyword>
<accession>A0A543ADR4</accession>
<dbReference type="AlphaFoldDB" id="A0A543ADR4"/>
<proteinExistence type="predicted"/>
<feature type="chain" id="PRO_5038561025" evidence="3">
    <location>
        <begin position="26"/>
        <end position="210"/>
    </location>
</feature>
<feature type="compositionally biased region" description="Low complexity" evidence="2">
    <location>
        <begin position="28"/>
        <end position="58"/>
    </location>
</feature>
<feature type="signal peptide" evidence="3">
    <location>
        <begin position="1"/>
        <end position="25"/>
    </location>
</feature>
<feature type="compositionally biased region" description="Basic and acidic residues" evidence="2">
    <location>
        <begin position="59"/>
        <end position="74"/>
    </location>
</feature>
<dbReference type="PROSITE" id="PS51257">
    <property type="entry name" value="PROKAR_LIPOPROTEIN"/>
    <property type="match status" value="1"/>
</dbReference>
<evidence type="ECO:0000256" key="3">
    <source>
        <dbReference type="SAM" id="SignalP"/>
    </source>
</evidence>
<evidence type="ECO:0000313" key="5">
    <source>
        <dbReference type="Proteomes" id="UP000320209"/>
    </source>
</evidence>
<dbReference type="Gene3D" id="2.60.40.1240">
    <property type="match status" value="1"/>
</dbReference>
<evidence type="ECO:0000256" key="2">
    <source>
        <dbReference type="SAM" id="MobiDB-lite"/>
    </source>
</evidence>
<dbReference type="OrthoDB" id="3783199at2"/>
<sequence>MRIRSAGRAGLVPAVGLGLALALTACGSEETGSDSSEASTPAEAESSAAASESAAAPAADEKEVKIGKTLKDPDMGDSIEVVSAVRDFPSKEEADLISDGGEVVLLQVKVKPGKEFGGRVSSGNFEISADKSDFSTDDTRLMTDELEAAKRTPFDDIARRDGGEATGWIAFQVDEKADTYVVSYTRDAAKVIGSDKQINEFKQEIEIPAS</sequence>
<dbReference type="InterPro" id="IPR029050">
    <property type="entry name" value="Immunoprotect_excell_Ig-like"/>
</dbReference>
<reference evidence="4 5" key="1">
    <citation type="submission" date="2019-06" db="EMBL/GenBank/DDBJ databases">
        <title>Sequencing the genomes of 1000 actinobacteria strains.</title>
        <authorList>
            <person name="Klenk H.-P."/>
        </authorList>
    </citation>
    <scope>NUCLEOTIDE SEQUENCE [LARGE SCALE GENOMIC DNA]</scope>
    <source>
        <strain evidence="4 5">DSM 25218</strain>
    </source>
</reference>
<evidence type="ECO:0000256" key="1">
    <source>
        <dbReference type="ARBA" id="ARBA00022729"/>
    </source>
</evidence>
<keyword evidence="1 3" id="KW-0732">Signal</keyword>
<evidence type="ECO:0000313" key="4">
    <source>
        <dbReference type="EMBL" id="TQL70727.1"/>
    </source>
</evidence>
<gene>
    <name evidence="4" type="ORF">FB381_4669</name>
</gene>
<name>A0A543ADR4_9ACTN</name>
<dbReference type="RefSeq" id="WP_141782421.1">
    <property type="nucleotide sequence ID" value="NZ_VFOV01000001.1"/>
</dbReference>
<comment type="caution">
    <text evidence="4">The sequence shown here is derived from an EMBL/GenBank/DDBJ whole genome shotgun (WGS) entry which is preliminary data.</text>
</comment>